<evidence type="ECO:0000259" key="2">
    <source>
        <dbReference type="SMART" id="SM00460"/>
    </source>
</evidence>
<dbReference type="SMART" id="SM00460">
    <property type="entry name" value="TGc"/>
    <property type="match status" value="1"/>
</dbReference>
<keyword evidence="1" id="KW-0812">Transmembrane</keyword>
<evidence type="ECO:0000256" key="1">
    <source>
        <dbReference type="SAM" id="Phobius"/>
    </source>
</evidence>
<keyword evidence="1" id="KW-0472">Membrane</keyword>
<dbReference type="SUPFAM" id="SSF54001">
    <property type="entry name" value="Cysteine proteinases"/>
    <property type="match status" value="1"/>
</dbReference>
<dbReference type="RefSeq" id="WP_136005630.1">
    <property type="nucleotide sequence ID" value="NZ_SRYR01000001.1"/>
</dbReference>
<proteinExistence type="predicted"/>
<sequence length="356" mass="40118">MLEYLPYIICGLLLLFSIKDSIQGSLEEESAVYSLKRLIYYFSIFVTFLIMLLNLENIYLAILKFASNNPEFSILNNNIVKALALGVIFAIIQAVFYFILSLLSNPLSKAYKILLSRGKVRIVLFSTLFGFLKGLVVILIMFMGIITYNYTFGKNSDIDIFNNISGYSKLNEMVSVNKPVLSYNDFKDYIPANSNVIIYYNGVTLEDGIKSSKEIDDKAREITAGAKSDREKAKRIYAWVGSNVKYDFDKAEKALGREGVTNSGALEAYNTRSGICFDYACLYVAMSRAVGLGSRIVTGDAFDGRNYGPHAWNQAYLEDEGIWINVDPTFYLSGDYFDNNDFDKDHINAEIAGEWN</sequence>
<dbReference type="Proteomes" id="UP000306888">
    <property type="component" value="Unassembled WGS sequence"/>
</dbReference>
<dbReference type="PANTHER" id="PTHR33490:SF3">
    <property type="entry name" value="CONSERVED INTEGRAL MEMBRANE PROTEIN"/>
    <property type="match status" value="1"/>
</dbReference>
<accession>A0A4S2DPU7</accession>
<reference evidence="3 4" key="1">
    <citation type="submission" date="2019-04" db="EMBL/GenBank/DDBJ databases">
        <title>Microbes associate with the intestines of laboratory mice.</title>
        <authorList>
            <person name="Navarre W."/>
            <person name="Wong E."/>
            <person name="Huang K."/>
            <person name="Tropini C."/>
            <person name="Ng K."/>
            <person name="Yu B."/>
        </authorList>
    </citation>
    <scope>NUCLEOTIDE SEQUENCE [LARGE SCALE GENOMIC DNA]</scope>
    <source>
        <strain evidence="3 4">NM50_B9-20</strain>
    </source>
</reference>
<evidence type="ECO:0000313" key="4">
    <source>
        <dbReference type="Proteomes" id="UP000306888"/>
    </source>
</evidence>
<organism evidence="3 4">
    <name type="scientific">Clostridium sartagoforme</name>
    <dbReference type="NCBI Taxonomy" id="84031"/>
    <lineage>
        <taxon>Bacteria</taxon>
        <taxon>Bacillati</taxon>
        <taxon>Bacillota</taxon>
        <taxon>Clostridia</taxon>
        <taxon>Eubacteriales</taxon>
        <taxon>Clostridiaceae</taxon>
        <taxon>Clostridium</taxon>
    </lineage>
</organism>
<keyword evidence="1" id="KW-1133">Transmembrane helix</keyword>
<feature type="domain" description="Transglutaminase-like" evidence="2">
    <location>
        <begin position="268"/>
        <end position="330"/>
    </location>
</feature>
<dbReference type="Gene3D" id="3.10.620.30">
    <property type="match status" value="1"/>
</dbReference>
<feature type="transmembrane region" description="Helical" evidence="1">
    <location>
        <begin position="123"/>
        <end position="146"/>
    </location>
</feature>
<protein>
    <submittedName>
        <fullName evidence="3">Transglutaminase domain-containing protein</fullName>
    </submittedName>
</protein>
<dbReference type="OrthoDB" id="1817605at2"/>
<evidence type="ECO:0000313" key="3">
    <source>
        <dbReference type="EMBL" id="TGY44448.1"/>
    </source>
</evidence>
<dbReference type="PANTHER" id="PTHR33490">
    <property type="entry name" value="BLR5614 PROTEIN-RELATED"/>
    <property type="match status" value="1"/>
</dbReference>
<name>A0A4S2DPU7_9CLOT</name>
<feature type="transmembrane region" description="Helical" evidence="1">
    <location>
        <begin position="38"/>
        <end position="62"/>
    </location>
</feature>
<gene>
    <name evidence="3" type="ORF">E5347_06440</name>
</gene>
<dbReference type="EMBL" id="SRYR01000001">
    <property type="protein sequence ID" value="TGY44448.1"/>
    <property type="molecule type" value="Genomic_DNA"/>
</dbReference>
<dbReference type="Pfam" id="PF01841">
    <property type="entry name" value="Transglut_core"/>
    <property type="match status" value="1"/>
</dbReference>
<dbReference type="InterPro" id="IPR002931">
    <property type="entry name" value="Transglutaminase-like"/>
</dbReference>
<feature type="transmembrane region" description="Helical" evidence="1">
    <location>
        <begin position="82"/>
        <end position="103"/>
    </location>
</feature>
<keyword evidence="4" id="KW-1185">Reference proteome</keyword>
<dbReference type="AlphaFoldDB" id="A0A4S2DPU7"/>
<dbReference type="InterPro" id="IPR038765">
    <property type="entry name" value="Papain-like_cys_pep_sf"/>
</dbReference>
<comment type="caution">
    <text evidence="3">The sequence shown here is derived from an EMBL/GenBank/DDBJ whole genome shotgun (WGS) entry which is preliminary data.</text>
</comment>